<gene>
    <name evidence="5" type="ORF">GCM10022408_33650</name>
</gene>
<keyword evidence="5" id="KW-0808">Transferase</keyword>
<protein>
    <submittedName>
        <fullName evidence="5">Aspartate aminotransferase family protein</fullName>
    </submittedName>
</protein>
<dbReference type="SUPFAM" id="SSF53383">
    <property type="entry name" value="PLP-dependent transferases"/>
    <property type="match status" value="1"/>
</dbReference>
<dbReference type="InterPro" id="IPR015421">
    <property type="entry name" value="PyrdxlP-dep_Trfase_major"/>
</dbReference>
<evidence type="ECO:0000256" key="1">
    <source>
        <dbReference type="ARBA" id="ARBA00001933"/>
    </source>
</evidence>
<evidence type="ECO:0000256" key="4">
    <source>
        <dbReference type="RuleBase" id="RU003560"/>
    </source>
</evidence>
<dbReference type="PANTHER" id="PTHR43094:SF1">
    <property type="entry name" value="AMINOTRANSFERASE CLASS-III"/>
    <property type="match status" value="1"/>
</dbReference>
<evidence type="ECO:0000313" key="5">
    <source>
        <dbReference type="EMBL" id="GAA4017363.1"/>
    </source>
</evidence>
<dbReference type="Proteomes" id="UP001500567">
    <property type="component" value="Unassembled WGS sequence"/>
</dbReference>
<comment type="similarity">
    <text evidence="2 4">Belongs to the class-III pyridoxal-phosphate-dependent aminotransferase family.</text>
</comment>
<dbReference type="Pfam" id="PF00202">
    <property type="entry name" value="Aminotran_3"/>
    <property type="match status" value="1"/>
</dbReference>
<dbReference type="InterPro" id="IPR005814">
    <property type="entry name" value="Aminotrans_3"/>
</dbReference>
<evidence type="ECO:0000256" key="3">
    <source>
        <dbReference type="ARBA" id="ARBA00022898"/>
    </source>
</evidence>
<dbReference type="InterPro" id="IPR015424">
    <property type="entry name" value="PyrdxlP-dep_Trfase"/>
</dbReference>
<comment type="cofactor">
    <cofactor evidence="1">
        <name>pyridoxal 5'-phosphate</name>
        <dbReference type="ChEBI" id="CHEBI:597326"/>
    </cofactor>
</comment>
<keyword evidence="5" id="KW-0032">Aminotransferase</keyword>
<dbReference type="EMBL" id="BAABDJ010000038">
    <property type="protein sequence ID" value="GAA4017363.1"/>
    <property type="molecule type" value="Genomic_DNA"/>
</dbReference>
<dbReference type="Gene3D" id="3.40.640.10">
    <property type="entry name" value="Type I PLP-dependent aspartate aminotransferase-like (Major domain)"/>
    <property type="match status" value="1"/>
</dbReference>
<dbReference type="InterPro" id="IPR015422">
    <property type="entry name" value="PyrdxlP-dep_Trfase_small"/>
</dbReference>
<dbReference type="Gene3D" id="3.90.1150.10">
    <property type="entry name" value="Aspartate Aminotransferase, domain 1"/>
    <property type="match status" value="1"/>
</dbReference>
<keyword evidence="6" id="KW-1185">Reference proteome</keyword>
<reference evidence="6" key="1">
    <citation type="journal article" date="2019" name="Int. J. Syst. Evol. Microbiol.">
        <title>The Global Catalogue of Microorganisms (GCM) 10K type strain sequencing project: providing services to taxonomists for standard genome sequencing and annotation.</title>
        <authorList>
            <consortium name="The Broad Institute Genomics Platform"/>
            <consortium name="The Broad Institute Genome Sequencing Center for Infectious Disease"/>
            <person name="Wu L."/>
            <person name="Ma J."/>
        </authorList>
    </citation>
    <scope>NUCLEOTIDE SEQUENCE [LARGE SCALE GENOMIC DNA]</scope>
    <source>
        <strain evidence="6">JCM 17224</strain>
    </source>
</reference>
<sequence>MHTMETYTETDKDQILRDNLDHTLFSWSKQTGLNPISAERAAGVYLYDRDGQRYIDFSSQLMNVNIGHGDQRVTEAVTAQMRALSYVYPGMITKARGDLGKRLAEITPANLNKAFFTLGGAEAIENAIKLARVYTGRHKIMALYQSFHGASYGAMSLGGDPRKFAVDSQAMPNVVHVENPYFYRCPWHSATPEECAQRAAAAMERIIGYENPGSVAAIVLEGESGTSGCIKYPPGYWQRVREICDKHGILLIADEVMSGFGRTGKWFGSDHHGVKVDIMCMAKGITAGYLPLGAVMVDDTIAHHFDDKPLPLGLTYSAHPVSCAAAVAVLDIYEEDGLLENTVRMGKHLDERMGEMMARHPSIGDWRNTGLFGCIELVKNRATKEPMAPWNAAPSQMDIMNKVMAKIKELGMYTFVRWNYIFIAPPLNITREELDEGLDIISQALSVADEYVH</sequence>
<evidence type="ECO:0000256" key="2">
    <source>
        <dbReference type="ARBA" id="ARBA00008954"/>
    </source>
</evidence>
<keyword evidence="3 4" id="KW-0663">Pyridoxal phosphate</keyword>
<organism evidence="5 6">
    <name type="scientific">Hymenobacter fastidiosus</name>
    <dbReference type="NCBI Taxonomy" id="486264"/>
    <lineage>
        <taxon>Bacteria</taxon>
        <taxon>Pseudomonadati</taxon>
        <taxon>Bacteroidota</taxon>
        <taxon>Cytophagia</taxon>
        <taxon>Cytophagales</taxon>
        <taxon>Hymenobacteraceae</taxon>
        <taxon>Hymenobacter</taxon>
    </lineage>
</organism>
<dbReference type="PANTHER" id="PTHR43094">
    <property type="entry name" value="AMINOTRANSFERASE"/>
    <property type="match status" value="1"/>
</dbReference>
<dbReference type="PROSITE" id="PS00600">
    <property type="entry name" value="AA_TRANSFER_CLASS_3"/>
    <property type="match status" value="1"/>
</dbReference>
<accession>A0ABP7SWC4</accession>
<evidence type="ECO:0000313" key="6">
    <source>
        <dbReference type="Proteomes" id="UP001500567"/>
    </source>
</evidence>
<proteinExistence type="inferred from homology"/>
<comment type="caution">
    <text evidence="5">The sequence shown here is derived from an EMBL/GenBank/DDBJ whole genome shotgun (WGS) entry which is preliminary data.</text>
</comment>
<dbReference type="GO" id="GO:0008483">
    <property type="term" value="F:transaminase activity"/>
    <property type="evidence" value="ECO:0007669"/>
    <property type="project" value="UniProtKB-KW"/>
</dbReference>
<dbReference type="CDD" id="cd00610">
    <property type="entry name" value="OAT_like"/>
    <property type="match status" value="1"/>
</dbReference>
<dbReference type="NCBIfam" id="NF004718">
    <property type="entry name" value="PRK06062.1"/>
    <property type="match status" value="1"/>
</dbReference>
<name>A0ABP7SWC4_9BACT</name>
<dbReference type="InterPro" id="IPR049704">
    <property type="entry name" value="Aminotrans_3_PPA_site"/>
</dbReference>